<proteinExistence type="predicted"/>
<keyword evidence="2" id="KW-1185">Reference proteome</keyword>
<protein>
    <submittedName>
        <fullName evidence="1">Uncharacterized protein</fullName>
    </submittedName>
</protein>
<sequence length="155" mass="17015">MSETQCAADCAADDDLRAIVDSHGRRIDNLEDDVGTLRSGQDAAMERLISIEAQGQERERNRAAEARDTRNAINGLTQQIAEQTGAQKRQNELKEAELLKAQLRGERIKYWAAVTGIVAAVGGMIGGTLLSSQTWDDFFFASVPFLHHHHAGMLP</sequence>
<evidence type="ECO:0000313" key="2">
    <source>
        <dbReference type="Proteomes" id="UP000502533"/>
    </source>
</evidence>
<dbReference type="GeneID" id="85022022"/>
<dbReference type="EMBL" id="CP050139">
    <property type="protein sequence ID" value="QIP35353.1"/>
    <property type="molecule type" value="Genomic_DNA"/>
</dbReference>
<name>A0A181CAJ7_9PROT</name>
<organism evidence="1 2">
    <name type="scientific">Komagataeibacter rhaeticus</name>
    <dbReference type="NCBI Taxonomy" id="215221"/>
    <lineage>
        <taxon>Bacteria</taxon>
        <taxon>Pseudomonadati</taxon>
        <taxon>Pseudomonadota</taxon>
        <taxon>Alphaproteobacteria</taxon>
        <taxon>Acetobacterales</taxon>
        <taxon>Acetobacteraceae</taxon>
        <taxon>Komagataeibacter</taxon>
    </lineage>
</organism>
<gene>
    <name evidence="1" type="ORF">GWK63_07640</name>
</gene>
<dbReference type="AlphaFoldDB" id="A0A181CAJ7"/>
<reference evidence="1 2" key="1">
    <citation type="submission" date="2020-03" db="EMBL/GenBank/DDBJ databases">
        <title>Isolation of cellulose-producing strains, genome characterization and application of the synthesized cellulose films as an economical and sustainable material for piezoelectric sensor construction.</title>
        <authorList>
            <person name="Mangayil R.K."/>
        </authorList>
    </citation>
    <scope>NUCLEOTIDE SEQUENCE [LARGE SCALE GENOMIC DNA]</scope>
    <source>
        <strain evidence="1 2">ENS 9a1a</strain>
    </source>
</reference>
<dbReference type="KEGG" id="kre:GWK63_07640"/>
<dbReference type="Proteomes" id="UP000502533">
    <property type="component" value="Chromosome"/>
</dbReference>
<dbReference type="RefSeq" id="WP_007398484.1">
    <property type="nucleotide sequence ID" value="NZ_CALMTF010000103.1"/>
</dbReference>
<evidence type="ECO:0000313" key="1">
    <source>
        <dbReference type="EMBL" id="QIP35353.1"/>
    </source>
</evidence>
<accession>A0A181CAJ7</accession>